<keyword evidence="2" id="KW-1185">Reference proteome</keyword>
<gene>
    <name evidence="1" type="ORF">JYE49_12780</name>
</gene>
<reference evidence="1" key="1">
    <citation type="submission" date="2021-01" db="EMBL/GenBank/DDBJ databases">
        <title>Complete genome sequence of Clostridiales bacterium R-7.</title>
        <authorList>
            <person name="Mahoney-Kurpe S.C."/>
            <person name="Palevich N."/>
            <person name="Koike S."/>
            <person name="Moon C.D."/>
            <person name="Attwood G.T."/>
        </authorList>
    </citation>
    <scope>NUCLEOTIDE SEQUENCE</scope>
    <source>
        <strain evidence="1">R-7</strain>
    </source>
</reference>
<dbReference type="Proteomes" id="UP000682782">
    <property type="component" value="Chromosome"/>
</dbReference>
<proteinExistence type="predicted"/>
<evidence type="ECO:0000313" key="2">
    <source>
        <dbReference type="Proteomes" id="UP000682782"/>
    </source>
</evidence>
<evidence type="ECO:0000313" key="1">
    <source>
        <dbReference type="EMBL" id="QUC66713.1"/>
    </source>
</evidence>
<organism evidence="1 2">
    <name type="scientific">Aristaeella hokkaidonensis</name>
    <dbReference type="NCBI Taxonomy" id="3046382"/>
    <lineage>
        <taxon>Bacteria</taxon>
        <taxon>Bacillati</taxon>
        <taxon>Bacillota</taxon>
        <taxon>Clostridia</taxon>
        <taxon>Eubacteriales</taxon>
        <taxon>Aristaeellaceae</taxon>
        <taxon>Aristaeella</taxon>
    </lineage>
</organism>
<sequence>MDVLVRDKLFISDISKTFVDAGTGVLNHVSFTVRDGEFLSILGPSGCGKTTLLRILIGLLKPDTGSIIKDGKDITGTAPAARKMGIVFQNYALFENMTVLKNVEYALKIRPETRATARETAMEMIAAVGLSEHIHKMPGKLSGGQQQRVAIARTLALQPEIILFDEPMSALDVATRLSMRTELKALQKRFGTTMIYVTHDQEEAFALSDRILIMDQGNICQLDTPENICRNPASDYVRSFVLANIRLKVDSLSRYAEMVRDV</sequence>
<name>A0AC61NKM4_9FIRM</name>
<dbReference type="EMBL" id="CP068393">
    <property type="protein sequence ID" value="QUC66713.1"/>
    <property type="molecule type" value="Genomic_DNA"/>
</dbReference>
<keyword evidence="1" id="KW-0067">ATP-binding</keyword>
<accession>A0AC61NKM4</accession>
<keyword evidence="1" id="KW-0547">Nucleotide-binding</keyword>
<protein>
    <submittedName>
        <fullName evidence="1">ABC transporter ATP-binding protein</fullName>
    </submittedName>
</protein>